<reference evidence="2" key="1">
    <citation type="submission" date="2022-01" db="EMBL/GenBank/DDBJ databases">
        <authorList>
            <person name="Braso-Vives M."/>
        </authorList>
    </citation>
    <scope>NUCLEOTIDE SEQUENCE</scope>
</reference>
<evidence type="ECO:0000256" key="1">
    <source>
        <dbReference type="SAM" id="MobiDB-lite"/>
    </source>
</evidence>
<feature type="region of interest" description="Disordered" evidence="1">
    <location>
        <begin position="63"/>
        <end position="96"/>
    </location>
</feature>
<accession>A0A8J9YVX0</accession>
<feature type="compositionally biased region" description="Basic and acidic residues" evidence="1">
    <location>
        <begin position="10"/>
        <end position="19"/>
    </location>
</feature>
<dbReference type="Proteomes" id="UP000838412">
    <property type="component" value="Chromosome 12"/>
</dbReference>
<evidence type="ECO:0000313" key="2">
    <source>
        <dbReference type="EMBL" id="CAH1242614.1"/>
    </source>
</evidence>
<feature type="region of interest" description="Disordered" evidence="1">
    <location>
        <begin position="434"/>
        <end position="459"/>
    </location>
</feature>
<dbReference type="EMBL" id="OV696697">
    <property type="protein sequence ID" value="CAH1242614.1"/>
    <property type="molecule type" value="Genomic_DNA"/>
</dbReference>
<feature type="region of interest" description="Disordered" evidence="1">
    <location>
        <begin position="1"/>
        <end position="32"/>
    </location>
</feature>
<protein>
    <submittedName>
        <fullName evidence="2">Hypp6894 protein</fullName>
    </submittedName>
</protein>
<name>A0A8J9YVX0_BRALA</name>
<keyword evidence="3" id="KW-1185">Reference proteome</keyword>
<gene>
    <name evidence="2" type="primary">Hypp6894</name>
    <name evidence="2" type="ORF">BLAG_LOCUS5893</name>
</gene>
<organism evidence="2 3">
    <name type="scientific">Branchiostoma lanceolatum</name>
    <name type="common">Common lancelet</name>
    <name type="synonym">Amphioxus lanceolatum</name>
    <dbReference type="NCBI Taxonomy" id="7740"/>
    <lineage>
        <taxon>Eukaryota</taxon>
        <taxon>Metazoa</taxon>
        <taxon>Chordata</taxon>
        <taxon>Cephalochordata</taxon>
        <taxon>Leptocardii</taxon>
        <taxon>Amphioxiformes</taxon>
        <taxon>Branchiostomatidae</taxon>
        <taxon>Branchiostoma</taxon>
    </lineage>
</organism>
<evidence type="ECO:0000313" key="3">
    <source>
        <dbReference type="Proteomes" id="UP000838412"/>
    </source>
</evidence>
<sequence length="520" mass="58261">MHSMAYEIESQERAAKAEDVIQPEMGRGHSNYQEARNNVLIRARHEKRMKVQTTGEVLVEAETSNAAKGQHSRAGKKSPGVLPQSPSNREVPDKGAAVKIKEGSRVTLDDHSDCAPISRCRQDEAYTPSRTVITNPIAEKLLMDFIHKTVVYKNPDNYIYAKDTHYCESFNNAVLMHLDKRVCYQKDSYIMRMNLGILDWNGHVDRGATDRSSVLVTSDVTLSCQHPNMRMLYNRMVVIPAHTADSAVSAKFSSLSISQIDYLPPKGHPHGLLLPALNWEGKEVRLGQLVAVTYSHPRRFFVGQVVQVGEEQTDEGVEAEKLQSLDCECFAMMFDGGRKVGVWSAQTSIAQDFFGGLSNNIELNFQAAVRARKPQTSGTDEENDVDRLNAAALDKKVRQSLNGIAAGGGKPERLRVQLQEKDQRILALEARPDDNINVDEPPRKKARQSMYDPKFPCSTLAPSTIRGKKADLRKKYLKESFKKLPDNVMRVDGRDGNASYRSVKGIIEQHLMMPEDRDLL</sequence>
<dbReference type="PANTHER" id="PTHR34485">
    <property type="entry name" value="PROLINE-RICH, LACRIMAL 1"/>
    <property type="match status" value="1"/>
</dbReference>
<dbReference type="PANTHER" id="PTHR34485:SF2">
    <property type="entry name" value="PROLINE RICH, LACRIMAL 1"/>
    <property type="match status" value="1"/>
</dbReference>
<proteinExistence type="predicted"/>
<dbReference type="OrthoDB" id="5974480at2759"/>
<dbReference type="AlphaFoldDB" id="A0A8J9YVX0"/>